<evidence type="ECO:0000259" key="7">
    <source>
        <dbReference type="Pfam" id="PF00884"/>
    </source>
</evidence>
<dbReference type="Gene3D" id="3.40.720.10">
    <property type="entry name" value="Alkaline Phosphatase, subunit A"/>
    <property type="match status" value="1"/>
</dbReference>
<protein>
    <recommendedName>
        <fullName evidence="7">Sulfatase N-terminal domain-containing protein</fullName>
    </recommendedName>
</protein>
<dbReference type="EMBL" id="UINC01006471">
    <property type="protein sequence ID" value="SVA27726.1"/>
    <property type="molecule type" value="Genomic_DNA"/>
</dbReference>
<dbReference type="Pfam" id="PF00884">
    <property type="entry name" value="Sulfatase"/>
    <property type="match status" value="1"/>
</dbReference>
<dbReference type="PANTHER" id="PTHR45953:SF1">
    <property type="entry name" value="IDURONATE 2-SULFATASE"/>
    <property type="match status" value="1"/>
</dbReference>
<reference evidence="8" key="1">
    <citation type="submission" date="2018-05" db="EMBL/GenBank/DDBJ databases">
        <authorList>
            <person name="Lanie J.A."/>
            <person name="Ng W.-L."/>
            <person name="Kazmierczak K.M."/>
            <person name="Andrzejewski T.M."/>
            <person name="Davidsen T.M."/>
            <person name="Wayne K.J."/>
            <person name="Tettelin H."/>
            <person name="Glass J.I."/>
            <person name="Rusch D."/>
            <person name="Podicherti R."/>
            <person name="Tsui H.-C.T."/>
            <person name="Winkler M.E."/>
        </authorList>
    </citation>
    <scope>NUCLEOTIDE SEQUENCE</scope>
</reference>
<dbReference type="PROSITE" id="PS00523">
    <property type="entry name" value="SULFATASE_1"/>
    <property type="match status" value="1"/>
</dbReference>
<dbReference type="InterPro" id="IPR024607">
    <property type="entry name" value="Sulfatase_CS"/>
</dbReference>
<evidence type="ECO:0000256" key="1">
    <source>
        <dbReference type="ARBA" id="ARBA00001913"/>
    </source>
</evidence>
<sequence>MKSFTQIQRAAWSLTALLLFMVSNVFAADPPNIVFISIDDLRPELGCYESRHIQSPNIDTFAKQGIVFERAYCQVPVCGPSRASLLTGIRPDKRTCKIWNADKYAPNAVTLPQAFREAGYYTISNSKIFHGPEEAAKRSWSETPTGHDNHMDFFDPATKKFMKGKTGPFFEAADVPDEKYVDGQTCAKSLKDLRRLAKMDKPFFLGIGFIRPHLPFYAPRKYWDMYTKEDIAIAENRFRPKNAPDSLRGSREVHYYHDRNIEYNSLEFHTTARHGYYACVSYVDALVGKILATLDELKLRDNTIVVIWGDHGWHLGEHNFWAKTNLLHNATRVPLIISAPGFRKEIRTDGIVELVDIYPTLCELAGIKLPEHLEGTSMVPLMNDPKRQWKKAAFTRHGNGSTVTTGDYTYTEYGDNAQRMLYDRKKAPSENENVAEVAEYKETVKQLSKLLSEGKKEAQP</sequence>
<keyword evidence="6" id="KW-0106">Calcium</keyword>
<dbReference type="InterPro" id="IPR017850">
    <property type="entry name" value="Alkaline_phosphatase_core_sf"/>
</dbReference>
<dbReference type="CDD" id="cd16030">
    <property type="entry name" value="iduronate-2-sulfatase"/>
    <property type="match status" value="1"/>
</dbReference>
<name>A0A381UHN6_9ZZZZ</name>
<organism evidence="8">
    <name type="scientific">marine metagenome</name>
    <dbReference type="NCBI Taxonomy" id="408172"/>
    <lineage>
        <taxon>unclassified sequences</taxon>
        <taxon>metagenomes</taxon>
        <taxon>ecological metagenomes</taxon>
    </lineage>
</organism>
<evidence type="ECO:0000256" key="2">
    <source>
        <dbReference type="ARBA" id="ARBA00008779"/>
    </source>
</evidence>
<comment type="similarity">
    <text evidence="2">Belongs to the sulfatase family.</text>
</comment>
<feature type="domain" description="Sulfatase N-terminal" evidence="7">
    <location>
        <begin position="31"/>
        <end position="367"/>
    </location>
</feature>
<evidence type="ECO:0000256" key="6">
    <source>
        <dbReference type="ARBA" id="ARBA00022837"/>
    </source>
</evidence>
<keyword evidence="4" id="KW-0732">Signal</keyword>
<keyword evidence="5" id="KW-0378">Hydrolase</keyword>
<comment type="cofactor">
    <cofactor evidence="1">
        <name>Ca(2+)</name>
        <dbReference type="ChEBI" id="CHEBI:29108"/>
    </cofactor>
</comment>
<evidence type="ECO:0000313" key="8">
    <source>
        <dbReference type="EMBL" id="SVA27726.1"/>
    </source>
</evidence>
<dbReference type="InterPro" id="IPR035874">
    <property type="entry name" value="IDS"/>
</dbReference>
<keyword evidence="3" id="KW-0479">Metal-binding</keyword>
<gene>
    <name evidence="8" type="ORF">METZ01_LOCUS80580</name>
</gene>
<dbReference type="AlphaFoldDB" id="A0A381UHN6"/>
<evidence type="ECO:0000256" key="3">
    <source>
        <dbReference type="ARBA" id="ARBA00022723"/>
    </source>
</evidence>
<dbReference type="GO" id="GO:0005737">
    <property type="term" value="C:cytoplasm"/>
    <property type="evidence" value="ECO:0007669"/>
    <property type="project" value="TreeGrafter"/>
</dbReference>
<dbReference type="PANTHER" id="PTHR45953">
    <property type="entry name" value="IDURONATE 2-SULFATASE"/>
    <property type="match status" value="1"/>
</dbReference>
<dbReference type="InterPro" id="IPR000917">
    <property type="entry name" value="Sulfatase_N"/>
</dbReference>
<dbReference type="GO" id="GO:0046872">
    <property type="term" value="F:metal ion binding"/>
    <property type="evidence" value="ECO:0007669"/>
    <property type="project" value="UniProtKB-KW"/>
</dbReference>
<evidence type="ECO:0000256" key="4">
    <source>
        <dbReference type="ARBA" id="ARBA00022729"/>
    </source>
</evidence>
<dbReference type="GO" id="GO:0004423">
    <property type="term" value="F:iduronate-2-sulfatase activity"/>
    <property type="evidence" value="ECO:0007669"/>
    <property type="project" value="InterPro"/>
</dbReference>
<evidence type="ECO:0000256" key="5">
    <source>
        <dbReference type="ARBA" id="ARBA00022801"/>
    </source>
</evidence>
<dbReference type="SUPFAM" id="SSF53649">
    <property type="entry name" value="Alkaline phosphatase-like"/>
    <property type="match status" value="1"/>
</dbReference>
<accession>A0A381UHN6</accession>
<proteinExistence type="inferred from homology"/>